<evidence type="ECO:0000256" key="11">
    <source>
        <dbReference type="SAM" id="Coils"/>
    </source>
</evidence>
<evidence type="ECO:0000256" key="2">
    <source>
        <dbReference type="ARBA" id="ARBA00010835"/>
    </source>
</evidence>
<accession>A0A8C7YUB7</accession>
<evidence type="ECO:0000256" key="4">
    <source>
        <dbReference type="ARBA" id="ARBA00022917"/>
    </source>
</evidence>
<dbReference type="GeneTree" id="ENSGT00940000155683"/>
<evidence type="ECO:0000256" key="7">
    <source>
        <dbReference type="ARBA" id="ARBA00023128"/>
    </source>
</evidence>
<feature type="domain" description="Prokaryotic-type class I peptide chain release factors" evidence="12">
    <location>
        <begin position="270"/>
        <end position="286"/>
    </location>
</feature>
<dbReference type="Pfam" id="PF03462">
    <property type="entry name" value="PCRF"/>
    <property type="match status" value="1"/>
</dbReference>
<evidence type="ECO:0000256" key="5">
    <source>
        <dbReference type="ARBA" id="ARBA00022946"/>
    </source>
</evidence>
<feature type="coiled-coil region" evidence="11">
    <location>
        <begin position="93"/>
        <end position="138"/>
    </location>
</feature>
<dbReference type="Gene3D" id="3.30.70.1660">
    <property type="match status" value="1"/>
</dbReference>
<proteinExistence type="inferred from homology"/>
<evidence type="ECO:0000259" key="12">
    <source>
        <dbReference type="PROSITE" id="PS00745"/>
    </source>
</evidence>
<dbReference type="FunFam" id="3.30.70.1660:FF:000011">
    <property type="entry name" value="Peptide chain release factor 1-like, mitochondrial"/>
    <property type="match status" value="1"/>
</dbReference>
<dbReference type="InterPro" id="IPR005139">
    <property type="entry name" value="PCRF"/>
</dbReference>
<comment type="function">
    <text evidence="8">Mitochondrial peptide chain release factor that directs the termination of translation in response to the peptide chain termination codons UAA and UAG.</text>
</comment>
<dbReference type="AlphaFoldDB" id="A0A8C7YUB7"/>
<dbReference type="Pfam" id="PF00472">
    <property type="entry name" value="RF-1"/>
    <property type="match status" value="1"/>
</dbReference>
<dbReference type="Ensembl" id="ENSOSIT00000035474.1">
    <property type="protein sequence ID" value="ENSOSIP00000033657.1"/>
    <property type="gene ID" value="ENSOSIG00000016997.1"/>
</dbReference>
<dbReference type="InterPro" id="IPR045853">
    <property type="entry name" value="Pep_chain_release_fac_I_sf"/>
</dbReference>
<reference evidence="13" key="1">
    <citation type="submission" date="2025-08" db="UniProtKB">
        <authorList>
            <consortium name="Ensembl"/>
        </authorList>
    </citation>
    <scope>IDENTIFICATION</scope>
</reference>
<evidence type="ECO:0000256" key="9">
    <source>
        <dbReference type="ARBA" id="ARBA00070847"/>
    </source>
</evidence>
<keyword evidence="4" id="KW-0648">Protein biosynthesis</keyword>
<protein>
    <recommendedName>
        <fullName evidence="9">Peptide chain release factor 1-like, mitochondrial</fullName>
    </recommendedName>
    <alternativeName>
        <fullName evidence="10">Mitochondrial translational release factor 1-like</fullName>
    </alternativeName>
</protein>
<dbReference type="InterPro" id="IPR050057">
    <property type="entry name" value="Prokaryotic/Mito_RF"/>
</dbReference>
<keyword evidence="5" id="KW-0809">Transit peptide</keyword>
<evidence type="ECO:0000256" key="6">
    <source>
        <dbReference type="ARBA" id="ARBA00023054"/>
    </source>
</evidence>
<comment type="subcellular location">
    <subcellularLocation>
        <location evidence="1">Mitochondrion</location>
    </subcellularLocation>
</comment>
<dbReference type="FunFam" id="3.30.160.20:FF:000004">
    <property type="entry name" value="Peptide chain release factor 1"/>
    <property type="match status" value="1"/>
</dbReference>
<keyword evidence="7" id="KW-0496">Mitochondrion</keyword>
<organism evidence="13 14">
    <name type="scientific">Oryzias sinensis</name>
    <name type="common">Chinese medaka</name>
    <dbReference type="NCBI Taxonomy" id="183150"/>
    <lineage>
        <taxon>Eukaryota</taxon>
        <taxon>Metazoa</taxon>
        <taxon>Chordata</taxon>
        <taxon>Craniata</taxon>
        <taxon>Vertebrata</taxon>
        <taxon>Euteleostomi</taxon>
        <taxon>Actinopterygii</taxon>
        <taxon>Neopterygii</taxon>
        <taxon>Teleostei</taxon>
        <taxon>Neoteleostei</taxon>
        <taxon>Acanthomorphata</taxon>
        <taxon>Ovalentaria</taxon>
        <taxon>Atherinomorphae</taxon>
        <taxon>Beloniformes</taxon>
        <taxon>Adrianichthyidae</taxon>
        <taxon>Oryziinae</taxon>
        <taxon>Oryzias</taxon>
    </lineage>
</organism>
<name>A0A8C7YUB7_9TELE</name>
<dbReference type="PROSITE" id="PS00745">
    <property type="entry name" value="RF_PROK_I"/>
    <property type="match status" value="1"/>
</dbReference>
<comment type="similarity">
    <text evidence="2">Belongs to the prokaryotic/mitochondrial release factor family.</text>
</comment>
<evidence type="ECO:0000313" key="14">
    <source>
        <dbReference type="Proteomes" id="UP000694383"/>
    </source>
</evidence>
<dbReference type="GO" id="GO:0070126">
    <property type="term" value="P:mitochondrial translational termination"/>
    <property type="evidence" value="ECO:0007669"/>
    <property type="project" value="UniProtKB-ARBA"/>
</dbReference>
<keyword evidence="3" id="KW-0488">Methylation</keyword>
<dbReference type="PANTHER" id="PTHR43804:SF3">
    <property type="entry name" value="PEPTIDE CHAIN RELEASE FACTOR 1-LIKE, MITOCHONDRIAL"/>
    <property type="match status" value="1"/>
</dbReference>
<reference evidence="13" key="2">
    <citation type="submission" date="2025-09" db="UniProtKB">
        <authorList>
            <consortium name="Ensembl"/>
        </authorList>
    </citation>
    <scope>IDENTIFICATION</scope>
</reference>
<evidence type="ECO:0000256" key="1">
    <source>
        <dbReference type="ARBA" id="ARBA00004173"/>
    </source>
</evidence>
<dbReference type="GO" id="GO:0016149">
    <property type="term" value="F:translation release factor activity, codon specific"/>
    <property type="evidence" value="ECO:0007669"/>
    <property type="project" value="UniProtKB-ARBA"/>
</dbReference>
<dbReference type="InterPro" id="IPR000352">
    <property type="entry name" value="Pep_chain_release_fac_I"/>
</dbReference>
<sequence>FCKTAIWGGLLNIISGKIYMSFHVASPLMMKLLSVEEIFARKSLHQHLTKVQLEYKECLQAISSITMEDQCSEEELRAKRTKISLLAPLIQSIRDLDKKYEEMAETEMLLKEEDQALRELAELEKEGCLRDIQQLRAKILELLIPEERVELSDLVLEVTAGVGGQEAMLFTTEVFEMYQGFAQYHGWSFDILEHMTSDLGGLRHASASISGPQSYKKMKFEAGVHRVQRVPKTENKGRMHTSTMTVAVLPQPTEISFTINQKDLRIDTKRASGAGGQHVNTTDSAVRIVHLPTGVVAECQQERSQLKNREKAMKALRAKLYSMKLEEETSKRYNQRKIQVGTKGRSEKIRTYNFPQDRITDHRISITVHDVKSFLLGEDLLEDMNSLLQEFSNQEALMELLEESSQEDQ</sequence>
<keyword evidence="6 11" id="KW-0175">Coiled coil</keyword>
<dbReference type="SUPFAM" id="SSF75620">
    <property type="entry name" value="Release factor"/>
    <property type="match status" value="1"/>
</dbReference>
<evidence type="ECO:0000256" key="8">
    <source>
        <dbReference type="ARBA" id="ARBA00055528"/>
    </source>
</evidence>
<evidence type="ECO:0000256" key="10">
    <source>
        <dbReference type="ARBA" id="ARBA00082737"/>
    </source>
</evidence>
<evidence type="ECO:0000256" key="3">
    <source>
        <dbReference type="ARBA" id="ARBA00022481"/>
    </source>
</evidence>
<evidence type="ECO:0000313" key="13">
    <source>
        <dbReference type="Ensembl" id="ENSOSIP00000033657.1"/>
    </source>
</evidence>
<dbReference type="Gene3D" id="6.10.140.1950">
    <property type="match status" value="1"/>
</dbReference>
<dbReference type="PANTHER" id="PTHR43804">
    <property type="entry name" value="LD18447P"/>
    <property type="match status" value="1"/>
</dbReference>
<dbReference type="SMART" id="SM00937">
    <property type="entry name" value="PCRF"/>
    <property type="match status" value="1"/>
</dbReference>
<dbReference type="GO" id="GO:0005739">
    <property type="term" value="C:mitochondrion"/>
    <property type="evidence" value="ECO:0007669"/>
    <property type="project" value="UniProtKB-SubCell"/>
</dbReference>
<dbReference type="Gene3D" id="3.30.160.20">
    <property type="match status" value="1"/>
</dbReference>
<dbReference type="Proteomes" id="UP000694383">
    <property type="component" value="Unplaced"/>
</dbReference>
<keyword evidence="14" id="KW-1185">Reference proteome</keyword>
<dbReference type="FunFam" id="3.30.70.1660:FF:000004">
    <property type="entry name" value="Peptide chain release factor 1"/>
    <property type="match status" value="1"/>
</dbReference>